<dbReference type="InterPro" id="IPR036388">
    <property type="entry name" value="WH-like_DNA-bd_sf"/>
</dbReference>
<dbReference type="PANTHER" id="PTHR30346:SF0">
    <property type="entry name" value="HCA OPERON TRANSCRIPTIONAL ACTIVATOR HCAR"/>
    <property type="match status" value="1"/>
</dbReference>
<dbReference type="CDD" id="cd08414">
    <property type="entry name" value="PBP2_LTTR_aromatics_like"/>
    <property type="match status" value="1"/>
</dbReference>
<accession>A0ABS5TMA0</accession>
<gene>
    <name evidence="6" type="ORF">KIH74_24900</name>
</gene>
<sequence length="291" mass="31736">MNGSDLDLRLVRYFVTVAEHRHFGRAAQALLVGQPSLSRQVRRLEEQVGARLLDRTPQGTQLTGAGTAFLPRARALLRMAAQATGEARAAADPSRLTVGYITSLIVTPAVLEMRRRHPDSEIRATHVEWPDVPEALLGHRIDVAVARLPFPTAGLHVTVLYDERRAVLLPAGHRLASRESVSLDDIADEPIPRLADPESNAYWRIDPRPDGRRPPDGPLITGVEDKFEVVASGQAIAIVVAAPRPPRRDLVIVPLVDAPPSHVVIASREGDNSRLVSAFRKHAQSLLPPVG</sequence>
<keyword evidence="3" id="KW-0238">DNA-binding</keyword>
<evidence type="ECO:0000313" key="7">
    <source>
        <dbReference type="Proteomes" id="UP001197247"/>
    </source>
</evidence>
<evidence type="ECO:0000256" key="3">
    <source>
        <dbReference type="ARBA" id="ARBA00023125"/>
    </source>
</evidence>
<dbReference type="InterPro" id="IPR005119">
    <property type="entry name" value="LysR_subst-bd"/>
</dbReference>
<reference evidence="6 7" key="1">
    <citation type="submission" date="2021-05" db="EMBL/GenBank/DDBJ databases">
        <title>Kineosporia and Streptomyces sp. nov. two new marine actinobacteria isolated from Coral.</title>
        <authorList>
            <person name="Buangrab K."/>
            <person name="Sutthacheep M."/>
            <person name="Yeemin T."/>
            <person name="Harunari E."/>
            <person name="Igarashi Y."/>
            <person name="Kanchanasin P."/>
            <person name="Tanasupawat S."/>
            <person name="Phongsopitanun W."/>
        </authorList>
    </citation>
    <scope>NUCLEOTIDE SEQUENCE [LARGE SCALE GENOMIC DNA]</scope>
    <source>
        <strain evidence="6 7">J2-2</strain>
    </source>
</reference>
<dbReference type="SUPFAM" id="SSF46785">
    <property type="entry name" value="Winged helix' DNA-binding domain"/>
    <property type="match status" value="1"/>
</dbReference>
<keyword evidence="2" id="KW-0805">Transcription regulation</keyword>
<dbReference type="Proteomes" id="UP001197247">
    <property type="component" value="Unassembled WGS sequence"/>
</dbReference>
<feature type="domain" description="HTH lysR-type" evidence="5">
    <location>
        <begin position="6"/>
        <end position="63"/>
    </location>
</feature>
<dbReference type="Gene3D" id="3.40.190.10">
    <property type="entry name" value="Periplasmic binding protein-like II"/>
    <property type="match status" value="2"/>
</dbReference>
<dbReference type="PRINTS" id="PR00039">
    <property type="entry name" value="HTHLYSR"/>
</dbReference>
<organism evidence="6 7">
    <name type="scientific">Kineosporia corallincola</name>
    <dbReference type="NCBI Taxonomy" id="2835133"/>
    <lineage>
        <taxon>Bacteria</taxon>
        <taxon>Bacillati</taxon>
        <taxon>Actinomycetota</taxon>
        <taxon>Actinomycetes</taxon>
        <taxon>Kineosporiales</taxon>
        <taxon>Kineosporiaceae</taxon>
        <taxon>Kineosporia</taxon>
    </lineage>
</organism>
<dbReference type="EMBL" id="JAHBAY010000011">
    <property type="protein sequence ID" value="MBT0772207.1"/>
    <property type="molecule type" value="Genomic_DNA"/>
</dbReference>
<dbReference type="InterPro" id="IPR000847">
    <property type="entry name" value="LysR_HTH_N"/>
</dbReference>
<evidence type="ECO:0000313" key="6">
    <source>
        <dbReference type="EMBL" id="MBT0772207.1"/>
    </source>
</evidence>
<dbReference type="InterPro" id="IPR036390">
    <property type="entry name" value="WH_DNA-bd_sf"/>
</dbReference>
<dbReference type="PANTHER" id="PTHR30346">
    <property type="entry name" value="TRANSCRIPTIONAL DUAL REGULATOR HCAR-RELATED"/>
    <property type="match status" value="1"/>
</dbReference>
<evidence type="ECO:0000259" key="5">
    <source>
        <dbReference type="PROSITE" id="PS50931"/>
    </source>
</evidence>
<dbReference type="RefSeq" id="WP_214158588.1">
    <property type="nucleotide sequence ID" value="NZ_JAHBAY010000011.1"/>
</dbReference>
<keyword evidence="4" id="KW-0804">Transcription</keyword>
<comment type="caution">
    <text evidence="6">The sequence shown here is derived from an EMBL/GenBank/DDBJ whole genome shotgun (WGS) entry which is preliminary data.</text>
</comment>
<dbReference type="Gene3D" id="1.10.10.10">
    <property type="entry name" value="Winged helix-like DNA-binding domain superfamily/Winged helix DNA-binding domain"/>
    <property type="match status" value="1"/>
</dbReference>
<name>A0ABS5TMA0_9ACTN</name>
<dbReference type="Pfam" id="PF03466">
    <property type="entry name" value="LysR_substrate"/>
    <property type="match status" value="1"/>
</dbReference>
<evidence type="ECO:0000256" key="4">
    <source>
        <dbReference type="ARBA" id="ARBA00023163"/>
    </source>
</evidence>
<dbReference type="SUPFAM" id="SSF53850">
    <property type="entry name" value="Periplasmic binding protein-like II"/>
    <property type="match status" value="1"/>
</dbReference>
<protein>
    <submittedName>
        <fullName evidence="6">LysR family transcriptional regulator</fullName>
    </submittedName>
</protein>
<dbReference type="Pfam" id="PF00126">
    <property type="entry name" value="HTH_1"/>
    <property type="match status" value="1"/>
</dbReference>
<proteinExistence type="inferred from homology"/>
<dbReference type="PROSITE" id="PS50931">
    <property type="entry name" value="HTH_LYSR"/>
    <property type="match status" value="1"/>
</dbReference>
<comment type="similarity">
    <text evidence="1">Belongs to the LysR transcriptional regulatory family.</text>
</comment>
<evidence type="ECO:0000256" key="2">
    <source>
        <dbReference type="ARBA" id="ARBA00023015"/>
    </source>
</evidence>
<evidence type="ECO:0000256" key="1">
    <source>
        <dbReference type="ARBA" id="ARBA00009437"/>
    </source>
</evidence>
<keyword evidence="7" id="KW-1185">Reference proteome</keyword>